<sequence>MSAESTPVGLRARKKEQIRARIRTEGLRLFAEQGYGPTTTEQIAAAADISPSTFFRYFATKERLVLADDLEATMLTALAEQPAHAAPVTAFRQAVAAGLARLERDREDQRRRLIDTVPELRRAQLDELRRVVTALAEALVDRLPPGSDRFEARIFTGALTGAVLAALHGEPAGVASVNQAITYLETGFPLARADT</sequence>
<evidence type="ECO:0000256" key="3">
    <source>
        <dbReference type="ARBA" id="ARBA00023163"/>
    </source>
</evidence>
<feature type="domain" description="HTH tetR-type" evidence="5">
    <location>
        <begin position="16"/>
        <end position="76"/>
    </location>
</feature>
<dbReference type="EMBL" id="BOQN01000021">
    <property type="protein sequence ID" value="GIM89908.1"/>
    <property type="molecule type" value="Genomic_DNA"/>
</dbReference>
<dbReference type="Pfam" id="PF00440">
    <property type="entry name" value="TetR_N"/>
    <property type="match status" value="1"/>
</dbReference>
<evidence type="ECO:0000313" key="6">
    <source>
        <dbReference type="EMBL" id="GIM89908.1"/>
    </source>
</evidence>
<dbReference type="RefSeq" id="WP_213005864.1">
    <property type="nucleotide sequence ID" value="NZ_BOQN01000021.1"/>
</dbReference>
<protein>
    <submittedName>
        <fullName evidence="6">TetR family transcriptional regulator</fullName>
    </submittedName>
</protein>
<keyword evidence="3" id="KW-0804">Transcription</keyword>
<dbReference type="InterPro" id="IPR001647">
    <property type="entry name" value="HTH_TetR"/>
</dbReference>
<organism evidence="6 7">
    <name type="scientific">Paractinoplanes toevensis</name>
    <dbReference type="NCBI Taxonomy" id="571911"/>
    <lineage>
        <taxon>Bacteria</taxon>
        <taxon>Bacillati</taxon>
        <taxon>Actinomycetota</taxon>
        <taxon>Actinomycetes</taxon>
        <taxon>Micromonosporales</taxon>
        <taxon>Micromonosporaceae</taxon>
        <taxon>Paractinoplanes</taxon>
    </lineage>
</organism>
<reference evidence="6 7" key="1">
    <citation type="submission" date="2021-03" db="EMBL/GenBank/DDBJ databases">
        <title>Whole genome shotgun sequence of Actinoplanes toevensis NBRC 105298.</title>
        <authorList>
            <person name="Komaki H."/>
            <person name="Tamura T."/>
        </authorList>
    </citation>
    <scope>NUCLEOTIDE SEQUENCE [LARGE SCALE GENOMIC DNA]</scope>
    <source>
        <strain evidence="6 7">NBRC 105298</strain>
    </source>
</reference>
<dbReference type="PANTHER" id="PTHR30055">
    <property type="entry name" value="HTH-TYPE TRANSCRIPTIONAL REGULATOR RUTR"/>
    <property type="match status" value="1"/>
</dbReference>
<proteinExistence type="predicted"/>
<dbReference type="PANTHER" id="PTHR30055:SF234">
    <property type="entry name" value="HTH-TYPE TRANSCRIPTIONAL REGULATOR BETI"/>
    <property type="match status" value="1"/>
</dbReference>
<dbReference type="PRINTS" id="PR00455">
    <property type="entry name" value="HTHTETR"/>
</dbReference>
<dbReference type="InterPro" id="IPR041347">
    <property type="entry name" value="MftR_C"/>
</dbReference>
<dbReference type="GO" id="GO:0003700">
    <property type="term" value="F:DNA-binding transcription factor activity"/>
    <property type="evidence" value="ECO:0007669"/>
    <property type="project" value="TreeGrafter"/>
</dbReference>
<dbReference type="PROSITE" id="PS50977">
    <property type="entry name" value="HTH_TETR_2"/>
    <property type="match status" value="1"/>
</dbReference>
<evidence type="ECO:0000256" key="2">
    <source>
        <dbReference type="ARBA" id="ARBA00023125"/>
    </source>
</evidence>
<dbReference type="Gene3D" id="1.10.357.10">
    <property type="entry name" value="Tetracycline Repressor, domain 2"/>
    <property type="match status" value="1"/>
</dbReference>
<evidence type="ECO:0000256" key="4">
    <source>
        <dbReference type="PROSITE-ProRule" id="PRU00335"/>
    </source>
</evidence>
<dbReference type="SUPFAM" id="SSF46689">
    <property type="entry name" value="Homeodomain-like"/>
    <property type="match status" value="1"/>
</dbReference>
<name>A0A919T6S1_9ACTN</name>
<dbReference type="Proteomes" id="UP000677082">
    <property type="component" value="Unassembled WGS sequence"/>
</dbReference>
<dbReference type="GO" id="GO:0000976">
    <property type="term" value="F:transcription cis-regulatory region binding"/>
    <property type="evidence" value="ECO:0007669"/>
    <property type="project" value="TreeGrafter"/>
</dbReference>
<dbReference type="AlphaFoldDB" id="A0A919T6S1"/>
<gene>
    <name evidence="6" type="ORF">Ato02nite_017010</name>
</gene>
<keyword evidence="7" id="KW-1185">Reference proteome</keyword>
<keyword evidence="1" id="KW-0805">Transcription regulation</keyword>
<evidence type="ECO:0000313" key="7">
    <source>
        <dbReference type="Proteomes" id="UP000677082"/>
    </source>
</evidence>
<keyword evidence="2 4" id="KW-0238">DNA-binding</keyword>
<evidence type="ECO:0000256" key="1">
    <source>
        <dbReference type="ARBA" id="ARBA00023015"/>
    </source>
</evidence>
<comment type="caution">
    <text evidence="6">The sequence shown here is derived from an EMBL/GenBank/DDBJ whole genome shotgun (WGS) entry which is preliminary data.</text>
</comment>
<dbReference type="Pfam" id="PF17754">
    <property type="entry name" value="TetR_C_14"/>
    <property type="match status" value="1"/>
</dbReference>
<dbReference type="Gene3D" id="1.10.10.60">
    <property type="entry name" value="Homeodomain-like"/>
    <property type="match status" value="1"/>
</dbReference>
<accession>A0A919T6S1</accession>
<dbReference type="InterPro" id="IPR009057">
    <property type="entry name" value="Homeodomain-like_sf"/>
</dbReference>
<dbReference type="InterPro" id="IPR050109">
    <property type="entry name" value="HTH-type_TetR-like_transc_reg"/>
</dbReference>
<evidence type="ECO:0000259" key="5">
    <source>
        <dbReference type="PROSITE" id="PS50977"/>
    </source>
</evidence>
<feature type="DNA-binding region" description="H-T-H motif" evidence="4">
    <location>
        <begin position="39"/>
        <end position="58"/>
    </location>
</feature>